<keyword evidence="4" id="KW-1185">Reference proteome</keyword>
<protein>
    <recommendedName>
        <fullName evidence="2">Pierisin-like domain-containing protein</fullName>
    </recommendedName>
</protein>
<feature type="compositionally biased region" description="Polar residues" evidence="1">
    <location>
        <begin position="286"/>
        <end position="295"/>
    </location>
</feature>
<sequence>MKDRLIVILVTFTLYSHWLFSISFASPTPNEDHHDVIPSLVFRGSKTGPDVVFHNGFLPPAKELGNLEGYHMETHVLTKIDYSNYVSTTRNLDVARYFAAFKMLDNNWKQTLSVVFEQKSPIPFPDSWVYIIKPDSSFINVHDTIYGEGQSEYEPQEEFAALHGIDRSRIIGVYSLEDNNERKITFNPHYNHAYNSQVAGKGYKILDVEAFSADEKDSLKRQVDEILSTAAAENAIAREVGHGAQEPERWHNGKKLSEFITEFQARYPPHLTSMNQESPKPAGSHGSHNQPTSHVLNEVGGRKEITKEGGVKVAGDDEEGGIEEIKDIEDLEDVRDEVGEVEGVRRKTGRNGRKGSSRQRPKAGH</sequence>
<evidence type="ECO:0000313" key="3">
    <source>
        <dbReference type="EMBL" id="KYK54017.1"/>
    </source>
</evidence>
<feature type="domain" description="Pierisin-like" evidence="2">
    <location>
        <begin position="43"/>
        <end position="190"/>
    </location>
</feature>
<comment type="caution">
    <text evidence="3">The sequence shown here is derived from an EMBL/GenBank/DDBJ whole genome shotgun (WGS) entry which is preliminary data.</text>
</comment>
<dbReference type="InParanoid" id="A0A151GAA7"/>
<name>A0A151GAA7_DRECN</name>
<dbReference type="Proteomes" id="UP000076580">
    <property type="component" value="Chromosome 03"/>
</dbReference>
<reference evidence="3 4" key="1">
    <citation type="journal article" date="2016" name="Sci. Rep.">
        <title>Insights into Adaptations to a Near-Obligate Nematode Endoparasitic Lifestyle from the Finished Genome of Drechmeria coniospora.</title>
        <authorList>
            <person name="Zhang L."/>
            <person name="Zhou Z."/>
            <person name="Guo Q."/>
            <person name="Fokkens L."/>
            <person name="Miskei M."/>
            <person name="Pocsi I."/>
            <person name="Zhang W."/>
            <person name="Chen M."/>
            <person name="Wang L."/>
            <person name="Sun Y."/>
            <person name="Donzelli B.G."/>
            <person name="Gibson D.M."/>
            <person name="Nelson D.R."/>
            <person name="Luo J.G."/>
            <person name="Rep M."/>
            <person name="Liu H."/>
            <person name="Yang S."/>
            <person name="Wang J."/>
            <person name="Krasnoff S.B."/>
            <person name="Xu Y."/>
            <person name="Molnar I."/>
            <person name="Lin M."/>
        </authorList>
    </citation>
    <scope>NUCLEOTIDE SEQUENCE [LARGE SCALE GENOMIC DNA]</scope>
    <source>
        <strain evidence="3 4">ARSEF 6962</strain>
    </source>
</reference>
<feature type="region of interest" description="Disordered" evidence="1">
    <location>
        <begin position="270"/>
        <end position="365"/>
    </location>
</feature>
<accession>A0A151GAA7</accession>
<dbReference type="Pfam" id="PF22596">
    <property type="entry name" value="Scabin-like"/>
    <property type="match status" value="1"/>
</dbReference>
<feature type="compositionally biased region" description="Basic and acidic residues" evidence="1">
    <location>
        <begin position="300"/>
        <end position="310"/>
    </location>
</feature>
<dbReference type="InterPro" id="IPR054695">
    <property type="entry name" value="Pierisin-like_dom"/>
</dbReference>
<dbReference type="Gene3D" id="3.90.210.10">
    <property type="entry name" value="Heat-Labile Enterotoxin, subunit A"/>
    <property type="match status" value="1"/>
</dbReference>
<proteinExistence type="predicted"/>
<dbReference type="RefSeq" id="XP_040653369.1">
    <property type="nucleotide sequence ID" value="XM_040803265.1"/>
</dbReference>
<evidence type="ECO:0000259" key="2">
    <source>
        <dbReference type="Pfam" id="PF22596"/>
    </source>
</evidence>
<evidence type="ECO:0000256" key="1">
    <source>
        <dbReference type="SAM" id="MobiDB-lite"/>
    </source>
</evidence>
<organism evidence="3 4">
    <name type="scientific">Drechmeria coniospora</name>
    <name type="common">Nematophagous fungus</name>
    <name type="synonym">Meria coniospora</name>
    <dbReference type="NCBI Taxonomy" id="98403"/>
    <lineage>
        <taxon>Eukaryota</taxon>
        <taxon>Fungi</taxon>
        <taxon>Dikarya</taxon>
        <taxon>Ascomycota</taxon>
        <taxon>Pezizomycotina</taxon>
        <taxon>Sordariomycetes</taxon>
        <taxon>Hypocreomycetidae</taxon>
        <taxon>Hypocreales</taxon>
        <taxon>Ophiocordycipitaceae</taxon>
        <taxon>Drechmeria</taxon>
    </lineage>
</organism>
<dbReference type="SUPFAM" id="SSF56399">
    <property type="entry name" value="ADP-ribosylation"/>
    <property type="match status" value="1"/>
</dbReference>
<feature type="compositionally biased region" description="Basic and acidic residues" evidence="1">
    <location>
        <begin position="336"/>
        <end position="345"/>
    </location>
</feature>
<dbReference type="AlphaFoldDB" id="A0A151GAA7"/>
<dbReference type="GeneID" id="63718610"/>
<dbReference type="EMBL" id="LAYC01000003">
    <property type="protein sequence ID" value="KYK54017.1"/>
    <property type="molecule type" value="Genomic_DNA"/>
</dbReference>
<gene>
    <name evidence="3" type="ORF">DCS_05967</name>
</gene>
<feature type="compositionally biased region" description="Basic residues" evidence="1">
    <location>
        <begin position="346"/>
        <end position="365"/>
    </location>
</feature>
<evidence type="ECO:0000313" key="4">
    <source>
        <dbReference type="Proteomes" id="UP000076580"/>
    </source>
</evidence>
<feature type="compositionally biased region" description="Acidic residues" evidence="1">
    <location>
        <begin position="316"/>
        <end position="335"/>
    </location>
</feature>